<keyword evidence="2" id="KW-1185">Reference proteome</keyword>
<organism evidence="1 2">
    <name type="scientific">Diutina rugosa</name>
    <name type="common">Yeast</name>
    <name type="synonym">Candida rugosa</name>
    <dbReference type="NCBI Taxonomy" id="5481"/>
    <lineage>
        <taxon>Eukaryota</taxon>
        <taxon>Fungi</taxon>
        <taxon>Dikarya</taxon>
        <taxon>Ascomycota</taxon>
        <taxon>Saccharomycotina</taxon>
        <taxon>Pichiomycetes</taxon>
        <taxon>Debaryomycetaceae</taxon>
        <taxon>Diutina</taxon>
    </lineage>
</organism>
<sequence length="431" mass="47877">MLNSHYEILGFNPDKQSPLEVEFLVRDAMAIINTEGSLRKAILLFCHPTVRKVVPDIDCYWSNLADKWLFENVPKVIVNMPVNQFRIVIDFIKSKFSTSWCILGFLISTVKYGNSIRFIKRLAKLLDVGIVHDNTMLNSWFGLSLLDMMGQRLGTIAVPSWTQIINDGSIVNAVDCSAISVSSSTNEFNAVRTENSMVTLTVGHSIQFTEVLVTKFDDTACSVVGWVIGMESAQLQQGSQIHLTMDHAKGFDLSRSAVLELTNVNVNISLIDRNFIPSLSQTLALAIGYQPDGVVESGVPVLSTPPSKTADPNTTNACDADIYPHGETSFFDSSPIKMPYTRPRRHFDCDDETGVIDDLIDIRVGEGMLSPPNSATAYSNLSDLGKRRHLLVKELYHLQQQAQEKTSELQIIDIEMQKVMMELGLALEGSR</sequence>
<reference evidence="1 2" key="1">
    <citation type="submission" date="2019-07" db="EMBL/GenBank/DDBJ databases">
        <title>Genome assembly of two rare yeast pathogens: Diutina rugosa and Trichomonascus ciferrii.</title>
        <authorList>
            <person name="Mixao V."/>
            <person name="Saus E."/>
            <person name="Hansen A."/>
            <person name="Lass-Flor C."/>
            <person name="Gabaldon T."/>
        </authorList>
    </citation>
    <scope>NUCLEOTIDE SEQUENCE [LARGE SCALE GENOMIC DNA]</scope>
    <source>
        <strain evidence="1 2">CBS 613</strain>
    </source>
</reference>
<dbReference type="GeneID" id="54782610"/>
<evidence type="ECO:0000313" key="2">
    <source>
        <dbReference type="Proteomes" id="UP000449547"/>
    </source>
</evidence>
<dbReference type="EMBL" id="SWFT01000116">
    <property type="protein sequence ID" value="KAA8900143.1"/>
    <property type="molecule type" value="Genomic_DNA"/>
</dbReference>
<dbReference type="RefSeq" id="XP_034011282.1">
    <property type="nucleotide sequence ID" value="XM_034156778.1"/>
</dbReference>
<dbReference type="Proteomes" id="UP000449547">
    <property type="component" value="Unassembled WGS sequence"/>
</dbReference>
<name>A0A642UJD0_DIURU</name>
<dbReference type="VEuPathDB" id="FungiDB:DIURU_003959"/>
<gene>
    <name evidence="1" type="ORF">DIURU_003959</name>
</gene>
<evidence type="ECO:0000313" key="1">
    <source>
        <dbReference type="EMBL" id="KAA8900143.1"/>
    </source>
</evidence>
<comment type="caution">
    <text evidence="1">The sequence shown here is derived from an EMBL/GenBank/DDBJ whole genome shotgun (WGS) entry which is preliminary data.</text>
</comment>
<protein>
    <submittedName>
        <fullName evidence="1">Uncharacterized protein</fullName>
    </submittedName>
</protein>
<accession>A0A642UJD0</accession>
<dbReference type="AlphaFoldDB" id="A0A642UJD0"/>
<proteinExistence type="predicted"/>